<dbReference type="AlphaFoldDB" id="A0A2A3LCX6"/>
<evidence type="ECO:0000313" key="3">
    <source>
        <dbReference type="Proteomes" id="UP000218842"/>
    </source>
</evidence>
<dbReference type="Pfam" id="PF20188">
    <property type="entry name" value="DUF6551"/>
    <property type="match status" value="1"/>
</dbReference>
<gene>
    <name evidence="2" type="ORF">XV03_03775</name>
</gene>
<dbReference type="SUPFAM" id="SSF110849">
    <property type="entry name" value="ParB/Sulfiredoxin"/>
    <property type="match status" value="1"/>
</dbReference>
<evidence type="ECO:0000256" key="1">
    <source>
        <dbReference type="SAM" id="MobiDB-lite"/>
    </source>
</evidence>
<evidence type="ECO:0000313" key="2">
    <source>
        <dbReference type="EMBL" id="PBJ39104.1"/>
    </source>
</evidence>
<feature type="region of interest" description="Disordered" evidence="1">
    <location>
        <begin position="261"/>
        <end position="285"/>
    </location>
</feature>
<sequence length="285" mass="31895">MTITAPPTDPTNTYIDAVPVSDMFVDHSYQRELDLPRARRMAETWERPLVGVIEVSDRGEDHQPRYAVVDGQHRYAAAKLRDPAASLVANVHVGLSPRDEAHLFYEIDRKRTRLTTWDRWNARRGAGDPTVLAIHDIASSLGLDIENTPTNGNIRCVSTCEKIVQLGGPKLLRETLELVVEVWGVEAEAFDAPLLHGTAYVLFHFGSDLDKQRLADAMIDCSPRTFKAKAIALREFERGTMPKLAALVVISTYNRTKGPKLLSPKDFTKRPKGSRRLEATQRQAS</sequence>
<dbReference type="RefSeq" id="WP_071321591.1">
    <property type="nucleotide sequence ID" value="NZ_BDNC01000130.1"/>
</dbReference>
<reference evidence="2 3" key="1">
    <citation type="journal article" date="2017" name="Genome Biol. Evol.">
        <title>Population Structure and Local Adaptation of MAC Lung Disease Agent Mycobacterium avium subsp. hominissuis.</title>
        <authorList>
            <person name="Yano H."/>
            <person name="Iwamoto T."/>
            <person name="Nishiuchi Y."/>
            <person name="Nakajima C."/>
            <person name="Starkova D.A."/>
            <person name="Mokrousov I."/>
            <person name="Narvskaya O."/>
            <person name="Yoshida S."/>
            <person name="Arikawa K."/>
            <person name="Nakanishi N."/>
            <person name="Osaki K."/>
            <person name="Nakagawa I."/>
            <person name="Ato M."/>
            <person name="Suzuki Y."/>
            <person name="Maruyama F."/>
        </authorList>
    </citation>
    <scope>NUCLEOTIDE SEQUENCE [LARGE SCALE GENOMIC DNA]</scope>
    <source>
        <strain evidence="2 3">OCU466</strain>
    </source>
</reference>
<name>A0A2A3LCX6_MYCAV</name>
<dbReference type="Proteomes" id="UP000218842">
    <property type="component" value="Unassembled WGS sequence"/>
</dbReference>
<organism evidence="2 3">
    <name type="scientific">Mycobacterium avium subsp. hominissuis</name>
    <dbReference type="NCBI Taxonomy" id="439334"/>
    <lineage>
        <taxon>Bacteria</taxon>
        <taxon>Bacillati</taxon>
        <taxon>Actinomycetota</taxon>
        <taxon>Actinomycetes</taxon>
        <taxon>Mycobacteriales</taxon>
        <taxon>Mycobacteriaceae</taxon>
        <taxon>Mycobacterium</taxon>
        <taxon>Mycobacterium avium complex (MAC)</taxon>
    </lineage>
</organism>
<comment type="caution">
    <text evidence="2">The sequence shown here is derived from an EMBL/GenBank/DDBJ whole genome shotgun (WGS) entry which is preliminary data.</text>
</comment>
<accession>A0A2A3LCX6</accession>
<evidence type="ECO:0008006" key="4">
    <source>
        <dbReference type="Google" id="ProtNLM"/>
    </source>
</evidence>
<proteinExistence type="predicted"/>
<dbReference type="InterPro" id="IPR036086">
    <property type="entry name" value="ParB/Sulfiredoxin_sf"/>
</dbReference>
<dbReference type="InterPro" id="IPR046681">
    <property type="entry name" value="DUF6551"/>
</dbReference>
<protein>
    <recommendedName>
        <fullName evidence="4">ParB/Sulfiredoxin domain-containing protein</fullName>
    </recommendedName>
</protein>
<dbReference type="EMBL" id="LBGZ01000029">
    <property type="protein sequence ID" value="PBJ39104.1"/>
    <property type="molecule type" value="Genomic_DNA"/>
</dbReference>